<gene>
    <name evidence="7" type="ORF">SAMN04488498_11623</name>
</gene>
<evidence type="ECO:0000256" key="5">
    <source>
        <dbReference type="ARBA" id="ARBA00023136"/>
    </source>
</evidence>
<evidence type="ECO:0000256" key="1">
    <source>
        <dbReference type="ARBA" id="ARBA00004651"/>
    </source>
</evidence>
<dbReference type="Proteomes" id="UP000323300">
    <property type="component" value="Unassembled WGS sequence"/>
</dbReference>
<dbReference type="AlphaFoldDB" id="A0A1I4D6V7"/>
<comment type="subcellular location">
    <subcellularLocation>
        <location evidence="1">Cell membrane</location>
        <topology evidence="1">Multi-pass membrane protein</topology>
    </subcellularLocation>
</comment>
<dbReference type="EMBL" id="FOSL01000016">
    <property type="protein sequence ID" value="SFK88865.1"/>
    <property type="molecule type" value="Genomic_DNA"/>
</dbReference>
<dbReference type="InterPro" id="IPR022791">
    <property type="entry name" value="L-PG_synthase/AglD"/>
</dbReference>
<feature type="transmembrane region" description="Helical" evidence="6">
    <location>
        <begin position="76"/>
        <end position="100"/>
    </location>
</feature>
<dbReference type="OrthoDB" id="145485at2"/>
<protein>
    <submittedName>
        <fullName evidence="7">Uncharacterized protein</fullName>
    </submittedName>
</protein>
<feature type="transmembrane region" description="Helical" evidence="6">
    <location>
        <begin position="157"/>
        <end position="183"/>
    </location>
</feature>
<keyword evidence="8" id="KW-1185">Reference proteome</keyword>
<evidence type="ECO:0000256" key="6">
    <source>
        <dbReference type="SAM" id="Phobius"/>
    </source>
</evidence>
<dbReference type="GO" id="GO:0005886">
    <property type="term" value="C:plasma membrane"/>
    <property type="evidence" value="ECO:0007669"/>
    <property type="project" value="UniProtKB-SubCell"/>
</dbReference>
<keyword evidence="3 6" id="KW-0812">Transmembrane</keyword>
<feature type="transmembrane region" description="Helical" evidence="6">
    <location>
        <begin position="120"/>
        <end position="145"/>
    </location>
</feature>
<keyword evidence="4 6" id="KW-1133">Transmembrane helix</keyword>
<name>A0A1I4D6V7_9HYPH</name>
<evidence type="ECO:0000313" key="7">
    <source>
        <dbReference type="EMBL" id="SFK88865.1"/>
    </source>
</evidence>
<proteinExistence type="predicted"/>
<dbReference type="RefSeq" id="WP_149762357.1">
    <property type="nucleotide sequence ID" value="NZ_BSPE01000060.1"/>
</dbReference>
<feature type="transmembrane region" description="Helical" evidence="6">
    <location>
        <begin position="203"/>
        <end position="224"/>
    </location>
</feature>
<accession>A0A1I4D6V7</accession>
<evidence type="ECO:0000256" key="2">
    <source>
        <dbReference type="ARBA" id="ARBA00022475"/>
    </source>
</evidence>
<dbReference type="Pfam" id="PF03706">
    <property type="entry name" value="LPG_synthase_TM"/>
    <property type="match status" value="1"/>
</dbReference>
<feature type="transmembrane region" description="Helical" evidence="6">
    <location>
        <begin position="44"/>
        <end position="64"/>
    </location>
</feature>
<evidence type="ECO:0000256" key="3">
    <source>
        <dbReference type="ARBA" id="ARBA00022692"/>
    </source>
</evidence>
<keyword evidence="2" id="KW-1003">Cell membrane</keyword>
<evidence type="ECO:0000256" key="4">
    <source>
        <dbReference type="ARBA" id="ARBA00022989"/>
    </source>
</evidence>
<sequence>MKWKDYVWPAIGLIAVVLSAWLLYKELRGISLDDVGDGLAAIQWHQWILAALGSIVAYAALAGYDHIALLHIGKKVPWLFISACSFTTYALSHNIGGSVISGAVIRYRAYGSKGLTAAEVGILVAICWFTFILATVFLAGVVLILEPSLIHRYIEGAPVGLSFAAGLLLVGLVAIYVFCSWLHLRPLSIRGLSIHYPRLPIVMRQLIIGPLELLAAASIIYFVLPDAGNPGFIAVLGVFIASFSVAQISHAPGGLGVLEYVFLLGLPEMDPAAVLAALLVFRLFYLIVPLALALIVVLIFERSQFARQWSRPLGADTKTKPSELP</sequence>
<keyword evidence="5 6" id="KW-0472">Membrane</keyword>
<feature type="transmembrane region" description="Helical" evidence="6">
    <location>
        <begin position="7"/>
        <end position="24"/>
    </location>
</feature>
<feature type="transmembrane region" description="Helical" evidence="6">
    <location>
        <begin position="272"/>
        <end position="300"/>
    </location>
</feature>
<evidence type="ECO:0000313" key="8">
    <source>
        <dbReference type="Proteomes" id="UP000323300"/>
    </source>
</evidence>
<reference evidence="7 8" key="1">
    <citation type="submission" date="2016-10" db="EMBL/GenBank/DDBJ databases">
        <authorList>
            <person name="Varghese N."/>
            <person name="Submissions S."/>
        </authorList>
    </citation>
    <scope>NUCLEOTIDE SEQUENCE [LARGE SCALE GENOMIC DNA]</scope>
    <source>
        <strain evidence="7 8">DSM 21822</strain>
    </source>
</reference>
<organism evidence="7 8">
    <name type="scientific">Neomesorhizobium albiziae</name>
    <dbReference type="NCBI Taxonomy" id="335020"/>
    <lineage>
        <taxon>Bacteria</taxon>
        <taxon>Pseudomonadati</taxon>
        <taxon>Pseudomonadota</taxon>
        <taxon>Alphaproteobacteria</taxon>
        <taxon>Hyphomicrobiales</taxon>
        <taxon>Phyllobacteriaceae</taxon>
        <taxon>Neomesorhizobium</taxon>
    </lineage>
</organism>
<feature type="transmembrane region" description="Helical" evidence="6">
    <location>
        <begin position="231"/>
        <end position="252"/>
    </location>
</feature>